<keyword evidence="2" id="KW-1185">Reference proteome</keyword>
<protein>
    <submittedName>
        <fullName evidence="1">Uncharacterized protein</fullName>
    </submittedName>
</protein>
<dbReference type="EMBL" id="AFWV01000006">
    <property type="protein sequence ID" value="EGV18566.1"/>
    <property type="molecule type" value="Genomic_DNA"/>
</dbReference>
<dbReference type="AlphaFoldDB" id="F9UAU8"/>
<evidence type="ECO:0000313" key="2">
    <source>
        <dbReference type="Proteomes" id="UP000005459"/>
    </source>
</evidence>
<gene>
    <name evidence="1" type="ORF">ThimaDRAFT_1984</name>
</gene>
<proteinExistence type="predicted"/>
<sequence>MDENEVRPQTLNSNNDILLEREQNLRSVKAPIDY</sequence>
<evidence type="ECO:0000313" key="1">
    <source>
        <dbReference type="EMBL" id="EGV18566.1"/>
    </source>
</evidence>
<reference evidence="1 2" key="1">
    <citation type="submission" date="2011-06" db="EMBL/GenBank/DDBJ databases">
        <title>The draft genome of Thiocapsa marina 5811.</title>
        <authorList>
            <consortium name="US DOE Joint Genome Institute (JGI-PGF)"/>
            <person name="Lucas S."/>
            <person name="Han J."/>
            <person name="Cheng J.-F."/>
            <person name="Goodwin L."/>
            <person name="Pitluck S."/>
            <person name="Peters L."/>
            <person name="Land M.L."/>
            <person name="Hauser L."/>
            <person name="Vogl K."/>
            <person name="Liu Z."/>
            <person name="Imhoff J."/>
            <person name="Thiel V."/>
            <person name="Frigaard N.-U."/>
            <person name="Bryant D."/>
            <person name="Woyke T.J."/>
        </authorList>
    </citation>
    <scope>NUCLEOTIDE SEQUENCE [LARGE SCALE GENOMIC DNA]</scope>
    <source>
        <strain evidence="1 2">5811</strain>
    </source>
</reference>
<organism evidence="1 2">
    <name type="scientific">Thiocapsa marina 5811</name>
    <dbReference type="NCBI Taxonomy" id="768671"/>
    <lineage>
        <taxon>Bacteria</taxon>
        <taxon>Pseudomonadati</taxon>
        <taxon>Pseudomonadota</taxon>
        <taxon>Gammaproteobacteria</taxon>
        <taxon>Chromatiales</taxon>
        <taxon>Chromatiaceae</taxon>
        <taxon>Thiocapsa</taxon>
    </lineage>
</organism>
<accession>F9UAU8</accession>
<name>F9UAU8_9GAMM</name>
<dbReference type="Proteomes" id="UP000005459">
    <property type="component" value="Unassembled WGS sequence"/>
</dbReference>